<protein>
    <submittedName>
        <fullName evidence="3">NAD(P)H-dependent oxidoreductase</fullName>
    </submittedName>
</protein>
<evidence type="ECO:0000256" key="1">
    <source>
        <dbReference type="ARBA" id="ARBA00023002"/>
    </source>
</evidence>
<dbReference type="InterPro" id="IPR029039">
    <property type="entry name" value="Flavoprotein-like_sf"/>
</dbReference>
<dbReference type="EMBL" id="JAHLFJ010000055">
    <property type="protein sequence ID" value="MBU3856084.1"/>
    <property type="molecule type" value="Genomic_DNA"/>
</dbReference>
<sequence length="186" mass="21286">MKKILIVSGHPDLNDSFANKTILEETKHLLPKAEFAYLDKLYPDFHIDVKAEQERLLRADIIVLQYPLFWYSAPSLLHRWVEQTFTHGFSHGSTGDKLKGKQIVLSFTSGAPEDMYRYDGPQHYPIDDFLPAYKQMADLCGLQWCGYIYSGGLSYASRHDEAELARMKAKAVRHAHLLVEKLKGMA</sequence>
<gene>
    <name evidence="3" type="ORF">H9928_05940</name>
</gene>
<name>A0A948TMN2_9BACT</name>
<dbReference type="GO" id="GO:0010181">
    <property type="term" value="F:FMN binding"/>
    <property type="evidence" value="ECO:0007669"/>
    <property type="project" value="TreeGrafter"/>
</dbReference>
<reference evidence="3" key="1">
    <citation type="journal article" date="2021" name="PeerJ">
        <title>Extensive microbial diversity within the chicken gut microbiome revealed by metagenomics and culture.</title>
        <authorList>
            <person name="Gilroy R."/>
            <person name="Ravi A."/>
            <person name="Getino M."/>
            <person name="Pursley I."/>
            <person name="Horton D.L."/>
            <person name="Alikhan N.F."/>
            <person name="Baker D."/>
            <person name="Gharbi K."/>
            <person name="Hall N."/>
            <person name="Watson M."/>
            <person name="Adriaenssens E.M."/>
            <person name="Foster-Nyarko E."/>
            <person name="Jarju S."/>
            <person name="Secka A."/>
            <person name="Antonio M."/>
            <person name="Oren A."/>
            <person name="Chaudhuri R.R."/>
            <person name="La Ragione R."/>
            <person name="Hildebrand F."/>
            <person name="Pallen M.J."/>
        </authorList>
    </citation>
    <scope>NUCLEOTIDE SEQUENCE</scope>
    <source>
        <strain evidence="3">8470</strain>
    </source>
</reference>
<dbReference type="InterPro" id="IPR003680">
    <property type="entry name" value="Flavodoxin_fold"/>
</dbReference>
<feature type="domain" description="Flavodoxin-like fold" evidence="2">
    <location>
        <begin position="2"/>
        <end position="172"/>
    </location>
</feature>
<dbReference type="SUPFAM" id="SSF52218">
    <property type="entry name" value="Flavoproteins"/>
    <property type="match status" value="1"/>
</dbReference>
<comment type="caution">
    <text evidence="3">The sequence shown here is derived from an EMBL/GenBank/DDBJ whole genome shotgun (WGS) entry which is preliminary data.</text>
</comment>
<dbReference type="AlphaFoldDB" id="A0A948TMN2"/>
<evidence type="ECO:0000313" key="4">
    <source>
        <dbReference type="Proteomes" id="UP000784286"/>
    </source>
</evidence>
<dbReference type="GO" id="GO:0003955">
    <property type="term" value="F:NAD(P)H dehydrogenase (quinone) activity"/>
    <property type="evidence" value="ECO:0007669"/>
    <property type="project" value="TreeGrafter"/>
</dbReference>
<dbReference type="InterPro" id="IPR046980">
    <property type="entry name" value="KefG/KefF"/>
</dbReference>
<dbReference type="GO" id="GO:0009055">
    <property type="term" value="F:electron transfer activity"/>
    <property type="evidence" value="ECO:0007669"/>
    <property type="project" value="TreeGrafter"/>
</dbReference>
<proteinExistence type="predicted"/>
<dbReference type="Pfam" id="PF02525">
    <property type="entry name" value="Flavodoxin_2"/>
    <property type="match status" value="1"/>
</dbReference>
<evidence type="ECO:0000259" key="2">
    <source>
        <dbReference type="Pfam" id="PF02525"/>
    </source>
</evidence>
<dbReference type="Gene3D" id="3.40.50.360">
    <property type="match status" value="1"/>
</dbReference>
<evidence type="ECO:0000313" key="3">
    <source>
        <dbReference type="EMBL" id="MBU3856084.1"/>
    </source>
</evidence>
<dbReference type="Proteomes" id="UP000784286">
    <property type="component" value="Unassembled WGS sequence"/>
</dbReference>
<accession>A0A948TMN2</accession>
<reference evidence="3" key="2">
    <citation type="submission" date="2021-04" db="EMBL/GenBank/DDBJ databases">
        <authorList>
            <person name="Gilroy R."/>
        </authorList>
    </citation>
    <scope>NUCLEOTIDE SEQUENCE</scope>
    <source>
        <strain evidence="3">8470</strain>
    </source>
</reference>
<dbReference type="PANTHER" id="PTHR47307:SF1">
    <property type="entry name" value="GLUTATHIONE-REGULATED POTASSIUM-EFFLUX SYSTEM ANCILLARY PROTEIN KEFG"/>
    <property type="match status" value="1"/>
</dbReference>
<keyword evidence="1" id="KW-0560">Oxidoreductase</keyword>
<dbReference type="PANTHER" id="PTHR47307">
    <property type="entry name" value="GLUTATHIONE-REGULATED POTASSIUM-EFFLUX SYSTEM ANCILLARY PROTEIN KEFG"/>
    <property type="match status" value="1"/>
</dbReference>
<organism evidence="3 4">
    <name type="scientific">Candidatus Phocaeicola excrementipullorum</name>
    <dbReference type="NCBI Taxonomy" id="2838731"/>
    <lineage>
        <taxon>Bacteria</taxon>
        <taxon>Pseudomonadati</taxon>
        <taxon>Bacteroidota</taxon>
        <taxon>Bacteroidia</taxon>
        <taxon>Bacteroidales</taxon>
        <taxon>Bacteroidaceae</taxon>
        <taxon>Phocaeicola</taxon>
    </lineage>
</organism>